<dbReference type="EMBL" id="JAGTTL010000014">
    <property type="protein sequence ID" value="KAK6313198.1"/>
    <property type="molecule type" value="Genomic_DNA"/>
</dbReference>
<name>A0AAN8LI92_9TELE</name>
<evidence type="ECO:0000313" key="5">
    <source>
        <dbReference type="EMBL" id="KAK6313198.1"/>
    </source>
</evidence>
<dbReference type="EC" id="3.4.19.12" evidence="2"/>
<reference evidence="5 6" key="1">
    <citation type="submission" date="2021-04" db="EMBL/GenBank/DDBJ databases">
        <authorList>
            <person name="De Guttry C."/>
            <person name="Zahm M."/>
            <person name="Klopp C."/>
            <person name="Cabau C."/>
            <person name="Louis A."/>
            <person name="Berthelot C."/>
            <person name="Parey E."/>
            <person name="Roest Crollius H."/>
            <person name="Montfort J."/>
            <person name="Robinson-Rechavi M."/>
            <person name="Bucao C."/>
            <person name="Bouchez O."/>
            <person name="Gislard M."/>
            <person name="Lluch J."/>
            <person name="Milhes M."/>
            <person name="Lampietro C."/>
            <person name="Lopez Roques C."/>
            <person name="Donnadieu C."/>
            <person name="Braasch I."/>
            <person name="Desvignes T."/>
            <person name="Postlethwait J."/>
            <person name="Bobe J."/>
            <person name="Wedekind C."/>
            <person name="Guiguen Y."/>
        </authorList>
    </citation>
    <scope>NUCLEOTIDE SEQUENCE [LARGE SCALE GENOMIC DNA]</scope>
    <source>
        <strain evidence="5">Cs_M1</strain>
        <tissue evidence="5">Blood</tissue>
    </source>
</reference>
<keyword evidence="3" id="KW-0378">Hydrolase</keyword>
<dbReference type="SUPFAM" id="SSF54001">
    <property type="entry name" value="Cysteine proteinases"/>
    <property type="match status" value="1"/>
</dbReference>
<evidence type="ECO:0000256" key="2">
    <source>
        <dbReference type="ARBA" id="ARBA00012759"/>
    </source>
</evidence>
<dbReference type="PANTHER" id="PTHR21646">
    <property type="entry name" value="UBIQUITIN CARBOXYL-TERMINAL HYDROLASE"/>
    <property type="match status" value="1"/>
</dbReference>
<dbReference type="SUPFAM" id="SSF57850">
    <property type="entry name" value="RING/U-box"/>
    <property type="match status" value="1"/>
</dbReference>
<dbReference type="PROSITE" id="PS50235">
    <property type="entry name" value="USP_3"/>
    <property type="match status" value="1"/>
</dbReference>
<accession>A0AAN8LI92</accession>
<dbReference type="InterPro" id="IPR038765">
    <property type="entry name" value="Papain-like_cys_pep_sf"/>
</dbReference>
<dbReference type="PANTHER" id="PTHR21646:SF16">
    <property type="entry name" value="U4_U6.U5 TRI-SNRNP-ASSOCIATED PROTEIN 2"/>
    <property type="match status" value="1"/>
</dbReference>
<dbReference type="Gene3D" id="3.90.70.10">
    <property type="entry name" value="Cysteine proteinases"/>
    <property type="match status" value="1"/>
</dbReference>
<sequence>MKGTPGTRDQHRHLFFSILCQDRRTSIFFSIHPAATVPVKIGCSSEDRRSRHCPYLDTINRSVLDFDFEKLCSISLSHINVYACLICGKYFQVGLNNIKANDYANVVLQALSNVPPLRNYFLEEENYCGIRRPPGDIMVLLVQRFGELMRKLWNPRNFKAHVSPHEMLQAVVLCSKKNFQITK</sequence>
<dbReference type="InterPro" id="IPR001394">
    <property type="entry name" value="Peptidase_C19_UCH"/>
</dbReference>
<dbReference type="InterPro" id="IPR050185">
    <property type="entry name" value="Ub_carboxyl-term_hydrolase"/>
</dbReference>
<dbReference type="GO" id="GO:0016579">
    <property type="term" value="P:protein deubiquitination"/>
    <property type="evidence" value="ECO:0007669"/>
    <property type="project" value="InterPro"/>
</dbReference>
<dbReference type="GO" id="GO:0004843">
    <property type="term" value="F:cysteine-type deubiquitinase activity"/>
    <property type="evidence" value="ECO:0007669"/>
    <property type="project" value="UniProtKB-EC"/>
</dbReference>
<evidence type="ECO:0000256" key="3">
    <source>
        <dbReference type="ARBA" id="ARBA00022801"/>
    </source>
</evidence>
<evidence type="ECO:0000259" key="4">
    <source>
        <dbReference type="PROSITE" id="PS50235"/>
    </source>
</evidence>
<dbReference type="AlphaFoldDB" id="A0AAN8LI92"/>
<keyword evidence="6" id="KW-1185">Reference proteome</keyword>
<gene>
    <name evidence="5" type="ORF">J4Q44_G00165450</name>
</gene>
<comment type="catalytic activity">
    <reaction evidence="1">
        <text>Thiol-dependent hydrolysis of ester, thioester, amide, peptide and isopeptide bonds formed by the C-terminal Gly of ubiquitin (a 76-residue protein attached to proteins as an intracellular targeting signal).</text>
        <dbReference type="EC" id="3.4.19.12"/>
    </reaction>
</comment>
<comment type="caution">
    <text evidence="5">The sequence shown here is derived from an EMBL/GenBank/DDBJ whole genome shotgun (WGS) entry which is preliminary data.</text>
</comment>
<protein>
    <recommendedName>
        <fullName evidence="2">ubiquitinyl hydrolase 1</fullName>
        <ecNumber evidence="2">3.4.19.12</ecNumber>
    </recommendedName>
</protein>
<evidence type="ECO:0000256" key="1">
    <source>
        <dbReference type="ARBA" id="ARBA00000707"/>
    </source>
</evidence>
<dbReference type="Pfam" id="PF00443">
    <property type="entry name" value="UCH"/>
    <property type="match status" value="1"/>
</dbReference>
<dbReference type="Proteomes" id="UP001356427">
    <property type="component" value="Unassembled WGS sequence"/>
</dbReference>
<dbReference type="InterPro" id="IPR028889">
    <property type="entry name" value="USP"/>
</dbReference>
<evidence type="ECO:0000313" key="6">
    <source>
        <dbReference type="Proteomes" id="UP001356427"/>
    </source>
</evidence>
<organism evidence="5 6">
    <name type="scientific">Coregonus suidteri</name>
    <dbReference type="NCBI Taxonomy" id="861788"/>
    <lineage>
        <taxon>Eukaryota</taxon>
        <taxon>Metazoa</taxon>
        <taxon>Chordata</taxon>
        <taxon>Craniata</taxon>
        <taxon>Vertebrata</taxon>
        <taxon>Euteleostomi</taxon>
        <taxon>Actinopterygii</taxon>
        <taxon>Neopterygii</taxon>
        <taxon>Teleostei</taxon>
        <taxon>Protacanthopterygii</taxon>
        <taxon>Salmoniformes</taxon>
        <taxon>Salmonidae</taxon>
        <taxon>Coregoninae</taxon>
        <taxon>Coregonus</taxon>
    </lineage>
</organism>
<feature type="domain" description="USP" evidence="4">
    <location>
        <begin position="93"/>
        <end position="183"/>
    </location>
</feature>
<proteinExistence type="predicted"/>